<dbReference type="EMBL" id="JBIAZU010000009">
    <property type="protein sequence ID" value="MFF5296718.1"/>
    <property type="molecule type" value="Genomic_DNA"/>
</dbReference>
<accession>A0ABW6WUI7</accession>
<sequence length="45" mass="5098">MNRWHAITEPQLSLPAVIVCAFGTKRRISDEQLSKPTYREAQPSA</sequence>
<protein>
    <submittedName>
        <fullName evidence="1">Uncharacterized protein</fullName>
    </submittedName>
</protein>
<comment type="caution">
    <text evidence="1">The sequence shown here is derived from an EMBL/GenBank/DDBJ whole genome shotgun (WGS) entry which is preliminary data.</text>
</comment>
<proteinExistence type="predicted"/>
<dbReference type="RefSeq" id="WP_020515059.1">
    <property type="nucleotide sequence ID" value="NZ_JBIAZU010000009.1"/>
</dbReference>
<reference evidence="1 2" key="1">
    <citation type="submission" date="2024-10" db="EMBL/GenBank/DDBJ databases">
        <title>The Natural Products Discovery Center: Release of the First 8490 Sequenced Strains for Exploring Actinobacteria Biosynthetic Diversity.</title>
        <authorList>
            <person name="Kalkreuter E."/>
            <person name="Kautsar S.A."/>
            <person name="Yang D."/>
            <person name="Bader C.D."/>
            <person name="Teijaro C.N."/>
            <person name="Fluegel L."/>
            <person name="Davis C.M."/>
            <person name="Simpson J.R."/>
            <person name="Lauterbach L."/>
            <person name="Steele A.D."/>
            <person name="Gui C."/>
            <person name="Meng S."/>
            <person name="Li G."/>
            <person name="Viehrig K."/>
            <person name="Ye F."/>
            <person name="Su P."/>
            <person name="Kiefer A.F."/>
            <person name="Nichols A."/>
            <person name="Cepeda A.J."/>
            <person name="Yan W."/>
            <person name="Fan B."/>
            <person name="Jiang Y."/>
            <person name="Adhikari A."/>
            <person name="Zheng C.-J."/>
            <person name="Schuster L."/>
            <person name="Cowan T.M."/>
            <person name="Smanski M.J."/>
            <person name="Chevrette M.G."/>
            <person name="De Carvalho L.P.S."/>
            <person name="Shen B."/>
        </authorList>
    </citation>
    <scope>NUCLEOTIDE SEQUENCE [LARGE SCALE GENOMIC DNA]</scope>
    <source>
        <strain evidence="1 2">NPDC000087</strain>
    </source>
</reference>
<name>A0ABW6WUI7_9ACTN</name>
<dbReference type="Proteomes" id="UP001602245">
    <property type="component" value="Unassembled WGS sequence"/>
</dbReference>
<organism evidence="1 2">
    <name type="scientific">Paractinoplanes globisporus</name>
    <dbReference type="NCBI Taxonomy" id="113565"/>
    <lineage>
        <taxon>Bacteria</taxon>
        <taxon>Bacillati</taxon>
        <taxon>Actinomycetota</taxon>
        <taxon>Actinomycetes</taxon>
        <taxon>Micromonosporales</taxon>
        <taxon>Micromonosporaceae</taxon>
        <taxon>Paractinoplanes</taxon>
    </lineage>
</organism>
<evidence type="ECO:0000313" key="2">
    <source>
        <dbReference type="Proteomes" id="UP001602245"/>
    </source>
</evidence>
<keyword evidence="2" id="KW-1185">Reference proteome</keyword>
<gene>
    <name evidence="1" type="ORF">ACFY35_45400</name>
</gene>
<evidence type="ECO:0000313" key="1">
    <source>
        <dbReference type="EMBL" id="MFF5296718.1"/>
    </source>
</evidence>